<keyword evidence="1" id="KW-1133">Transmembrane helix</keyword>
<sequence length="148" mass="16770">MAPGNSSQWLHLFPFRFYTMVLMLDSFILKWQATSTADLNLWYISSSSTFSYNFTSFLHFLGALPASLEALHMGLLVLFKVYSVVLKMIKNTQEPLEITFYCDTNLLVRPTAHVEMISITQRFKQIAATVELIVIATGGAYEIMTAVQ</sequence>
<dbReference type="Proteomes" id="UP000694561">
    <property type="component" value="Unplaced"/>
</dbReference>
<accession>A0A8C6BMU8</accession>
<dbReference type="Ensembl" id="ENSMMNT00015020792.1">
    <property type="protein sequence ID" value="ENSMMNP00015018929.1"/>
    <property type="gene ID" value="ENSMMNG00015013908.1"/>
</dbReference>
<keyword evidence="1" id="KW-0812">Transmembrane</keyword>
<feature type="transmembrane region" description="Helical" evidence="1">
    <location>
        <begin position="12"/>
        <end position="29"/>
    </location>
</feature>
<reference evidence="2" key="2">
    <citation type="submission" date="2025-09" db="UniProtKB">
        <authorList>
            <consortium name="Ensembl"/>
        </authorList>
    </citation>
    <scope>IDENTIFICATION</scope>
</reference>
<evidence type="ECO:0000313" key="3">
    <source>
        <dbReference type="Proteomes" id="UP000694561"/>
    </source>
</evidence>
<reference evidence="2" key="1">
    <citation type="submission" date="2025-08" db="UniProtKB">
        <authorList>
            <consortium name="Ensembl"/>
        </authorList>
    </citation>
    <scope>IDENTIFICATION</scope>
</reference>
<proteinExistence type="predicted"/>
<evidence type="ECO:0000313" key="2">
    <source>
        <dbReference type="Ensembl" id="ENSMMNP00015018929.1"/>
    </source>
</evidence>
<evidence type="ECO:0000256" key="1">
    <source>
        <dbReference type="SAM" id="Phobius"/>
    </source>
</evidence>
<protein>
    <submittedName>
        <fullName evidence="2">Uncharacterized protein</fullName>
    </submittedName>
</protein>
<keyword evidence="1" id="KW-0472">Membrane</keyword>
<organism evidence="2 3">
    <name type="scientific">Monodon monoceros</name>
    <name type="common">Narwhal</name>
    <name type="synonym">Ceratodon monodon</name>
    <dbReference type="NCBI Taxonomy" id="40151"/>
    <lineage>
        <taxon>Eukaryota</taxon>
        <taxon>Metazoa</taxon>
        <taxon>Chordata</taxon>
        <taxon>Craniata</taxon>
        <taxon>Vertebrata</taxon>
        <taxon>Euteleostomi</taxon>
        <taxon>Mammalia</taxon>
        <taxon>Eutheria</taxon>
        <taxon>Laurasiatheria</taxon>
        <taxon>Artiodactyla</taxon>
        <taxon>Whippomorpha</taxon>
        <taxon>Cetacea</taxon>
        <taxon>Odontoceti</taxon>
        <taxon>Monodontidae</taxon>
        <taxon>Monodon</taxon>
    </lineage>
</organism>
<name>A0A8C6BMU8_MONMO</name>
<dbReference type="GeneTree" id="ENSGT00550000076308"/>
<dbReference type="AlphaFoldDB" id="A0A8C6BMU8"/>
<keyword evidence="3" id="KW-1185">Reference proteome</keyword>